<dbReference type="AlphaFoldDB" id="A0A1E3T949"/>
<organism evidence="1 2">
    <name type="scientific">Mycobacterium sherrisii</name>
    <dbReference type="NCBI Taxonomy" id="243061"/>
    <lineage>
        <taxon>Bacteria</taxon>
        <taxon>Bacillati</taxon>
        <taxon>Actinomycetota</taxon>
        <taxon>Actinomycetes</taxon>
        <taxon>Mycobacteriales</taxon>
        <taxon>Mycobacteriaceae</taxon>
        <taxon>Mycobacterium</taxon>
        <taxon>Mycobacterium simiae complex</taxon>
    </lineage>
</organism>
<keyword evidence="2" id="KW-1185">Reference proteome</keyword>
<proteinExistence type="predicted"/>
<accession>A0A1E3T949</accession>
<sequence length="90" mass="9456">MPMIWVASATVIPTTIKKVVLSSRVGTPAARAMPGSMVANSNGRAIVTNTAVNAAAPTTAKVRASSLIPKMLPNKTFTFAVPLWPLPWLV</sequence>
<evidence type="ECO:0000313" key="2">
    <source>
        <dbReference type="Proteomes" id="UP000094224"/>
    </source>
</evidence>
<gene>
    <name evidence="1" type="ORF">BHQ21_01735</name>
</gene>
<name>A0A1E3T949_9MYCO</name>
<dbReference type="EMBL" id="MIHC01000002">
    <property type="protein sequence ID" value="ODR10433.1"/>
    <property type="molecule type" value="Genomic_DNA"/>
</dbReference>
<dbReference type="Proteomes" id="UP000094224">
    <property type="component" value="Unassembled WGS sequence"/>
</dbReference>
<evidence type="ECO:0000313" key="1">
    <source>
        <dbReference type="EMBL" id="ODR10433.1"/>
    </source>
</evidence>
<comment type="caution">
    <text evidence="1">The sequence shown here is derived from an EMBL/GenBank/DDBJ whole genome shotgun (WGS) entry which is preliminary data.</text>
</comment>
<reference evidence="2" key="1">
    <citation type="submission" date="2016-09" db="EMBL/GenBank/DDBJ databases">
        <authorList>
            <person name="Greninger A.L."/>
            <person name="Jerome K.R."/>
            <person name="Mcnair B."/>
            <person name="Wallis C."/>
            <person name="Fang F."/>
        </authorList>
    </citation>
    <scope>NUCLEOTIDE SEQUENCE [LARGE SCALE GENOMIC DNA]</scope>
    <source>
        <strain evidence="2">BC1_M4</strain>
    </source>
</reference>
<protein>
    <submittedName>
        <fullName evidence="1">Uncharacterized protein</fullName>
    </submittedName>
</protein>